<dbReference type="GO" id="GO:0005524">
    <property type="term" value="F:ATP binding"/>
    <property type="evidence" value="ECO:0007669"/>
    <property type="project" value="InterPro"/>
</dbReference>
<dbReference type="Gene3D" id="2.10.230.10">
    <property type="entry name" value="Heat shock protein DnaJ, cysteine-rich domain"/>
    <property type="match status" value="1"/>
</dbReference>
<dbReference type="GO" id="GO:0051082">
    <property type="term" value="F:unfolded protein binding"/>
    <property type="evidence" value="ECO:0007669"/>
    <property type="project" value="UniProtKB-UniRule"/>
</dbReference>
<feature type="binding site" evidence="14">
    <location>
        <position position="166"/>
    </location>
    <ligand>
        <name>Zn(2+)</name>
        <dbReference type="ChEBI" id="CHEBI:29105"/>
        <label>2</label>
    </ligand>
</feature>
<dbReference type="InterPro" id="IPR001305">
    <property type="entry name" value="HSP_DnaJ_Cys-rich_dom"/>
</dbReference>
<dbReference type="SUPFAM" id="SSF46565">
    <property type="entry name" value="Chaperone J-domain"/>
    <property type="match status" value="1"/>
</dbReference>
<feature type="binding site" evidence="14">
    <location>
        <position position="199"/>
    </location>
    <ligand>
        <name>Zn(2+)</name>
        <dbReference type="ChEBI" id="CHEBI:29105"/>
        <label>1</label>
    </ligand>
</feature>
<dbReference type="AlphaFoldDB" id="A0A5K7ZTH1"/>
<evidence type="ECO:0000256" key="12">
    <source>
        <dbReference type="ARBA" id="ARBA00061004"/>
    </source>
</evidence>
<feature type="zinc finger region" description="CR-type" evidence="15">
    <location>
        <begin position="133"/>
        <end position="211"/>
    </location>
</feature>
<dbReference type="PROSITE" id="PS51188">
    <property type="entry name" value="ZF_CR"/>
    <property type="match status" value="1"/>
</dbReference>
<feature type="binding site" evidence="14">
    <location>
        <position position="202"/>
    </location>
    <ligand>
        <name>Zn(2+)</name>
        <dbReference type="ChEBI" id="CHEBI:29105"/>
        <label>1</label>
    </ligand>
</feature>
<dbReference type="Pfam" id="PF00684">
    <property type="entry name" value="DnaJ_CXXCXGXG"/>
    <property type="match status" value="1"/>
</dbReference>
<dbReference type="FunFam" id="1.10.287.110:FF:000034">
    <property type="entry name" value="Chaperone protein DnaJ"/>
    <property type="match status" value="1"/>
</dbReference>
<dbReference type="InterPro" id="IPR036869">
    <property type="entry name" value="J_dom_sf"/>
</dbReference>
<dbReference type="RefSeq" id="WP_155323707.1">
    <property type="nucleotide sequence ID" value="NZ_AP021876.1"/>
</dbReference>
<comment type="cofactor">
    <cofactor evidence="14">
        <name>Zn(2+)</name>
        <dbReference type="ChEBI" id="CHEBI:29105"/>
    </cofactor>
    <text evidence="14">Binds 2 Zn(2+) ions per monomer.</text>
</comment>
<dbReference type="PRINTS" id="PR00625">
    <property type="entry name" value="JDOMAIN"/>
</dbReference>
<dbReference type="InterPro" id="IPR002939">
    <property type="entry name" value="DnaJ_C"/>
</dbReference>
<feature type="domain" description="CR-type" evidence="17">
    <location>
        <begin position="133"/>
        <end position="211"/>
    </location>
</feature>
<dbReference type="SMART" id="SM00271">
    <property type="entry name" value="DnaJ"/>
    <property type="match status" value="1"/>
</dbReference>
<dbReference type="PANTHER" id="PTHR43096">
    <property type="entry name" value="DNAJ HOMOLOG 1, MITOCHONDRIAL-RELATED"/>
    <property type="match status" value="1"/>
</dbReference>
<name>A0A5K7ZTH1_9BACT</name>
<evidence type="ECO:0000256" key="2">
    <source>
        <dbReference type="ARBA" id="ARBA00011738"/>
    </source>
</evidence>
<evidence type="ECO:0000259" key="17">
    <source>
        <dbReference type="PROSITE" id="PS51188"/>
    </source>
</evidence>
<dbReference type="HAMAP" id="MF_01152">
    <property type="entry name" value="DnaJ"/>
    <property type="match status" value="1"/>
</dbReference>
<comment type="similarity">
    <text evidence="12 14">Belongs to the DnaJ family.</text>
</comment>
<comment type="domain">
    <text evidence="14">The J domain is necessary and sufficient to stimulate DnaK ATPase activity. Zinc center 1 plays an important role in the autonomous, DnaK-independent chaperone activity of DnaJ. Zinc center 2 is essential for interaction with DnaK and for DnaJ activity.</text>
</comment>
<dbReference type="GO" id="GO:0031072">
    <property type="term" value="F:heat shock protein binding"/>
    <property type="evidence" value="ECO:0007669"/>
    <property type="project" value="InterPro"/>
</dbReference>
<gene>
    <name evidence="14 18" type="primary">dnaJ</name>
    <name evidence="18" type="ORF">DSCO28_40870</name>
</gene>
<dbReference type="SUPFAM" id="SSF57938">
    <property type="entry name" value="DnaJ/Hsp40 cysteine-rich domain"/>
    <property type="match status" value="1"/>
</dbReference>
<dbReference type="GO" id="GO:0005737">
    <property type="term" value="C:cytoplasm"/>
    <property type="evidence" value="ECO:0007669"/>
    <property type="project" value="UniProtKB-SubCell"/>
</dbReference>
<evidence type="ECO:0000256" key="8">
    <source>
        <dbReference type="ARBA" id="ARBA00022833"/>
    </source>
</evidence>
<evidence type="ECO:0000256" key="14">
    <source>
        <dbReference type="HAMAP-Rule" id="MF_01152"/>
    </source>
</evidence>
<dbReference type="SUPFAM" id="SSF49493">
    <property type="entry name" value="HSP40/DnaJ peptide-binding domain"/>
    <property type="match status" value="2"/>
</dbReference>
<dbReference type="GO" id="GO:0006260">
    <property type="term" value="P:DNA replication"/>
    <property type="evidence" value="ECO:0007669"/>
    <property type="project" value="UniProtKB-KW"/>
</dbReference>
<comment type="subunit">
    <text evidence="2 14">Homodimer.</text>
</comment>
<evidence type="ECO:0000256" key="15">
    <source>
        <dbReference type="PROSITE-ProRule" id="PRU00546"/>
    </source>
</evidence>
<keyword evidence="10 14" id="KW-0143">Chaperone</keyword>
<dbReference type="Proteomes" id="UP000425960">
    <property type="component" value="Chromosome"/>
</dbReference>
<evidence type="ECO:0000256" key="4">
    <source>
        <dbReference type="ARBA" id="ARBA00022705"/>
    </source>
</evidence>
<accession>A0A5K7ZTH1</accession>
<dbReference type="NCBIfam" id="NF008035">
    <property type="entry name" value="PRK10767.1"/>
    <property type="match status" value="1"/>
</dbReference>
<feature type="repeat" description="CXXCXGXG motif" evidence="14">
    <location>
        <begin position="199"/>
        <end position="206"/>
    </location>
</feature>
<feature type="repeat" description="CXXCXGXG motif" evidence="14">
    <location>
        <begin position="146"/>
        <end position="153"/>
    </location>
</feature>
<reference evidence="18 19" key="1">
    <citation type="submission" date="2019-11" db="EMBL/GenBank/DDBJ databases">
        <title>Comparative genomics of hydrocarbon-degrading Desulfosarcina strains.</title>
        <authorList>
            <person name="Watanabe M."/>
            <person name="Kojima H."/>
            <person name="Fukui M."/>
        </authorList>
    </citation>
    <scope>NUCLEOTIDE SEQUENCE [LARGE SCALE GENOMIC DNA]</scope>
    <source>
        <strain evidence="18 19">28bB2T</strain>
    </source>
</reference>
<dbReference type="EMBL" id="AP021876">
    <property type="protein sequence ID" value="BBO83521.1"/>
    <property type="molecule type" value="Genomic_DNA"/>
</dbReference>
<dbReference type="FunFam" id="2.60.260.20:FF:000004">
    <property type="entry name" value="Molecular chaperone DnaJ"/>
    <property type="match status" value="1"/>
</dbReference>
<dbReference type="GO" id="GO:0008270">
    <property type="term" value="F:zinc ion binding"/>
    <property type="evidence" value="ECO:0007669"/>
    <property type="project" value="UniProtKB-UniRule"/>
</dbReference>
<dbReference type="InterPro" id="IPR018253">
    <property type="entry name" value="DnaJ_domain_CS"/>
</dbReference>
<evidence type="ECO:0000256" key="3">
    <source>
        <dbReference type="ARBA" id="ARBA00022490"/>
    </source>
</evidence>
<feature type="repeat" description="CXXCXGXG motif" evidence="14">
    <location>
        <begin position="185"/>
        <end position="192"/>
    </location>
</feature>
<dbReference type="CDD" id="cd06257">
    <property type="entry name" value="DnaJ"/>
    <property type="match status" value="1"/>
</dbReference>
<dbReference type="Gene3D" id="1.10.287.110">
    <property type="entry name" value="DnaJ domain"/>
    <property type="match status" value="1"/>
</dbReference>
<dbReference type="InterPro" id="IPR012724">
    <property type="entry name" value="DnaJ"/>
</dbReference>
<dbReference type="InterPro" id="IPR008971">
    <property type="entry name" value="HSP40/DnaJ_pept-bd"/>
</dbReference>
<evidence type="ECO:0000256" key="9">
    <source>
        <dbReference type="ARBA" id="ARBA00023016"/>
    </source>
</evidence>
<comment type="subcellular location">
    <subcellularLocation>
        <location evidence="1 14">Cytoplasm</location>
    </subcellularLocation>
</comment>
<evidence type="ECO:0000256" key="5">
    <source>
        <dbReference type="ARBA" id="ARBA00022723"/>
    </source>
</evidence>
<feature type="domain" description="J" evidence="16">
    <location>
        <begin position="6"/>
        <end position="71"/>
    </location>
</feature>
<evidence type="ECO:0000313" key="19">
    <source>
        <dbReference type="Proteomes" id="UP000425960"/>
    </source>
</evidence>
<evidence type="ECO:0000313" key="18">
    <source>
        <dbReference type="EMBL" id="BBO83521.1"/>
    </source>
</evidence>
<feature type="binding site" evidence="14">
    <location>
        <position position="163"/>
    </location>
    <ligand>
        <name>Zn(2+)</name>
        <dbReference type="ChEBI" id="CHEBI:29105"/>
        <label>2</label>
    </ligand>
</feature>
<feature type="repeat" description="CXXCXGXG motif" evidence="14">
    <location>
        <begin position="163"/>
        <end position="170"/>
    </location>
</feature>
<dbReference type="InterPro" id="IPR036410">
    <property type="entry name" value="HSP_DnaJ_Cys-rich_dom_sf"/>
</dbReference>
<dbReference type="FunFam" id="2.10.230.10:FF:000002">
    <property type="entry name" value="Molecular chaperone DnaJ"/>
    <property type="match status" value="1"/>
</dbReference>
<organism evidence="18 19">
    <name type="scientific">Desulfosarcina ovata subsp. sediminis</name>
    <dbReference type="NCBI Taxonomy" id="885957"/>
    <lineage>
        <taxon>Bacteria</taxon>
        <taxon>Pseudomonadati</taxon>
        <taxon>Thermodesulfobacteriota</taxon>
        <taxon>Desulfobacteria</taxon>
        <taxon>Desulfobacterales</taxon>
        <taxon>Desulfosarcinaceae</taxon>
        <taxon>Desulfosarcina</taxon>
    </lineage>
</organism>
<keyword evidence="4 14" id="KW-0235">DNA replication</keyword>
<dbReference type="PANTHER" id="PTHR43096:SF10">
    <property type="entry name" value="CHAPERONE PROTEIN DNAJ A6, CHLOROPLASTIC"/>
    <property type="match status" value="1"/>
</dbReference>
<protein>
    <recommendedName>
        <fullName evidence="13 14">Chaperone protein DnaJ</fullName>
    </recommendedName>
</protein>
<dbReference type="KEGG" id="dov:DSCO28_40870"/>
<dbReference type="PROSITE" id="PS00636">
    <property type="entry name" value="DNAJ_1"/>
    <property type="match status" value="1"/>
</dbReference>
<evidence type="ECO:0000256" key="10">
    <source>
        <dbReference type="ARBA" id="ARBA00023186"/>
    </source>
</evidence>
<dbReference type="PROSITE" id="PS50076">
    <property type="entry name" value="DNAJ_2"/>
    <property type="match status" value="1"/>
</dbReference>
<keyword evidence="9 14" id="KW-0346">Stress response</keyword>
<dbReference type="Gene3D" id="2.60.260.20">
    <property type="entry name" value="Urease metallochaperone UreE, N-terminal domain"/>
    <property type="match status" value="2"/>
</dbReference>
<keyword evidence="8 14" id="KW-0862">Zinc</keyword>
<feature type="binding site" evidence="14">
    <location>
        <position position="146"/>
    </location>
    <ligand>
        <name>Zn(2+)</name>
        <dbReference type="ChEBI" id="CHEBI:29105"/>
        <label>1</label>
    </ligand>
</feature>
<dbReference type="NCBIfam" id="NF010887">
    <property type="entry name" value="PRK14294.1"/>
    <property type="match status" value="1"/>
</dbReference>
<keyword evidence="7 14" id="KW-0863">Zinc-finger</keyword>
<sequence>MAAKRDYYEVLGVERNAGEAELKKAYRKLALQFHPDRNPGDREAEEKFKEAAEAYDVLRDTRKRQIYDQYGHQGLEGSGFSGFGGFEDIFSSFGDIFEDFFGFGGGRRSRSRVQRGADLRYDMQLSFMEAAFGTEKEIDVEKAVSCSDCGGTGAAPGTGVETCPQCGGSGQVGRSQGFFTVRTTCSHCRGQGQVIATPCTTCRGQGKVLAHKKVSVRIPAGVDNGSRLRLTGEGEAGGPGGPSGDLYVFIHTQPHDFFKREETHVICQIPVSFVQAALGDTISIPTLKGETEMEIPKGTQPGDVFRIRGEGIPSLRNGHRGDQIVQVNVKTPTNLNKKQVALLKEFAAMEENKFTSKLKNILKSGPSRAAN</sequence>
<evidence type="ECO:0000256" key="13">
    <source>
        <dbReference type="ARBA" id="ARBA00067609"/>
    </source>
</evidence>
<proteinExistence type="inferred from homology"/>
<evidence type="ECO:0000256" key="11">
    <source>
        <dbReference type="ARBA" id="ARBA00053423"/>
    </source>
</evidence>
<dbReference type="InterPro" id="IPR001623">
    <property type="entry name" value="DnaJ_domain"/>
</dbReference>
<feature type="binding site" evidence="14">
    <location>
        <position position="149"/>
    </location>
    <ligand>
        <name>Zn(2+)</name>
        <dbReference type="ChEBI" id="CHEBI:29105"/>
        <label>1</label>
    </ligand>
</feature>
<comment type="function">
    <text evidence="11 14">Participates actively in the response to hyperosmotic and heat shock by preventing the aggregation of stress-denatured proteins and by disaggregating proteins, also in an autonomous, DnaK-independent fashion. Unfolded proteins bind initially to DnaJ; upon interaction with the DnaJ-bound protein, DnaK hydrolyzes its bound ATP, resulting in the formation of a stable complex. GrpE releases ADP from DnaK; ATP binding to DnaK triggers the release of the substrate protein, thus completing the reaction cycle. Several rounds of ATP-dependent interactions between DnaJ, DnaK and GrpE are required for fully efficient folding. Also involved, together with DnaK and GrpE, in the DNA replication of plasmids through activation of initiation proteins.</text>
</comment>
<dbReference type="Pfam" id="PF00226">
    <property type="entry name" value="DnaJ"/>
    <property type="match status" value="1"/>
</dbReference>
<keyword evidence="3 14" id="KW-0963">Cytoplasm</keyword>
<keyword evidence="6 14" id="KW-0677">Repeat</keyword>
<dbReference type="NCBIfam" id="TIGR02349">
    <property type="entry name" value="DnaJ_bact"/>
    <property type="match status" value="1"/>
</dbReference>
<dbReference type="GO" id="GO:0009408">
    <property type="term" value="P:response to heat"/>
    <property type="evidence" value="ECO:0007669"/>
    <property type="project" value="InterPro"/>
</dbReference>
<evidence type="ECO:0000256" key="1">
    <source>
        <dbReference type="ARBA" id="ARBA00004496"/>
    </source>
</evidence>
<evidence type="ECO:0000256" key="7">
    <source>
        <dbReference type="ARBA" id="ARBA00022771"/>
    </source>
</evidence>
<dbReference type="CDD" id="cd10747">
    <property type="entry name" value="DnaJ_C"/>
    <property type="match status" value="1"/>
</dbReference>
<dbReference type="Pfam" id="PF01556">
    <property type="entry name" value="DnaJ_C"/>
    <property type="match status" value="1"/>
</dbReference>
<dbReference type="GO" id="GO:0042026">
    <property type="term" value="P:protein refolding"/>
    <property type="evidence" value="ECO:0007669"/>
    <property type="project" value="TreeGrafter"/>
</dbReference>
<feature type="binding site" evidence="14">
    <location>
        <position position="188"/>
    </location>
    <ligand>
        <name>Zn(2+)</name>
        <dbReference type="ChEBI" id="CHEBI:29105"/>
        <label>2</label>
    </ligand>
</feature>
<evidence type="ECO:0000259" key="16">
    <source>
        <dbReference type="PROSITE" id="PS50076"/>
    </source>
</evidence>
<feature type="binding site" evidence="14">
    <location>
        <position position="185"/>
    </location>
    <ligand>
        <name>Zn(2+)</name>
        <dbReference type="ChEBI" id="CHEBI:29105"/>
        <label>2</label>
    </ligand>
</feature>
<keyword evidence="5 14" id="KW-0479">Metal-binding</keyword>
<evidence type="ECO:0000256" key="6">
    <source>
        <dbReference type="ARBA" id="ARBA00022737"/>
    </source>
</evidence>